<dbReference type="EMBL" id="CAJNOH010000271">
    <property type="protein sequence ID" value="CAF0978173.1"/>
    <property type="molecule type" value="Genomic_DNA"/>
</dbReference>
<evidence type="ECO:0000313" key="2">
    <source>
        <dbReference type="EMBL" id="CAF1044236.1"/>
    </source>
</evidence>
<protein>
    <submittedName>
        <fullName evidence="1">Uncharacterized protein</fullName>
    </submittedName>
</protein>
<dbReference type="Proteomes" id="UP000663854">
    <property type="component" value="Unassembled WGS sequence"/>
</dbReference>
<accession>A0A814EZP4</accession>
<dbReference type="EMBL" id="CAJNOL010000393">
    <property type="protein sequence ID" value="CAF1044236.1"/>
    <property type="molecule type" value="Genomic_DNA"/>
</dbReference>
<keyword evidence="4" id="KW-1185">Reference proteome</keyword>
<sequence length="112" mass="12518">MAELHEAQKLLGKAMNIMYKNPNDGNDVDLLSITGVKQKMNLYVTSLIHIVFTREELLQIDATKIKFNDGSCSAAYDKKSGRCCGTPMDPWCCAWTDSCVTPTRSCRPSARR</sequence>
<organism evidence="1 3">
    <name type="scientific">Rotaria sordida</name>
    <dbReference type="NCBI Taxonomy" id="392033"/>
    <lineage>
        <taxon>Eukaryota</taxon>
        <taxon>Metazoa</taxon>
        <taxon>Spiralia</taxon>
        <taxon>Gnathifera</taxon>
        <taxon>Rotifera</taxon>
        <taxon>Eurotatoria</taxon>
        <taxon>Bdelloidea</taxon>
        <taxon>Philodinida</taxon>
        <taxon>Philodinidae</taxon>
        <taxon>Rotaria</taxon>
    </lineage>
</organism>
<evidence type="ECO:0000313" key="1">
    <source>
        <dbReference type="EMBL" id="CAF0978173.1"/>
    </source>
</evidence>
<dbReference type="AlphaFoldDB" id="A0A814EZP4"/>
<name>A0A814EZP4_9BILA</name>
<proteinExistence type="predicted"/>
<dbReference type="Proteomes" id="UP000663870">
    <property type="component" value="Unassembled WGS sequence"/>
</dbReference>
<gene>
    <name evidence="2" type="ORF">JXQ802_LOCUS16309</name>
    <name evidence="1" type="ORF">PYM288_LOCUS13470</name>
</gene>
<comment type="caution">
    <text evidence="1">The sequence shown here is derived from an EMBL/GenBank/DDBJ whole genome shotgun (WGS) entry which is preliminary data.</text>
</comment>
<evidence type="ECO:0000313" key="3">
    <source>
        <dbReference type="Proteomes" id="UP000663854"/>
    </source>
</evidence>
<evidence type="ECO:0000313" key="4">
    <source>
        <dbReference type="Proteomes" id="UP000663870"/>
    </source>
</evidence>
<reference evidence="1" key="1">
    <citation type="submission" date="2021-02" db="EMBL/GenBank/DDBJ databases">
        <authorList>
            <person name="Nowell W R."/>
        </authorList>
    </citation>
    <scope>NUCLEOTIDE SEQUENCE</scope>
</reference>